<feature type="signal peptide" evidence="1">
    <location>
        <begin position="1"/>
        <end position="18"/>
    </location>
</feature>
<dbReference type="AlphaFoldDB" id="A0A9P3UTX6"/>
<protein>
    <recommendedName>
        <fullName evidence="4">Cellobiose dehydrogenase cytochrome domain-containing protein</fullName>
    </recommendedName>
</protein>
<evidence type="ECO:0000256" key="1">
    <source>
        <dbReference type="SAM" id="SignalP"/>
    </source>
</evidence>
<evidence type="ECO:0000313" key="2">
    <source>
        <dbReference type="EMBL" id="GLB45023.1"/>
    </source>
</evidence>
<dbReference type="OrthoDB" id="407298at2759"/>
<feature type="chain" id="PRO_5040151962" description="Cellobiose dehydrogenase cytochrome domain-containing protein" evidence="1">
    <location>
        <begin position="19"/>
        <end position="202"/>
    </location>
</feature>
<organism evidence="2 3">
    <name type="scientific">Lyophyllum shimeji</name>
    <name type="common">Hon-shimeji</name>
    <name type="synonym">Tricholoma shimeji</name>
    <dbReference type="NCBI Taxonomy" id="47721"/>
    <lineage>
        <taxon>Eukaryota</taxon>
        <taxon>Fungi</taxon>
        <taxon>Dikarya</taxon>
        <taxon>Basidiomycota</taxon>
        <taxon>Agaricomycotina</taxon>
        <taxon>Agaricomycetes</taxon>
        <taxon>Agaricomycetidae</taxon>
        <taxon>Agaricales</taxon>
        <taxon>Tricholomatineae</taxon>
        <taxon>Lyophyllaceae</taxon>
        <taxon>Lyophyllum</taxon>
    </lineage>
</organism>
<dbReference type="Gene3D" id="2.120.10.70">
    <property type="entry name" value="Fucose-specific lectin"/>
    <property type="match status" value="1"/>
</dbReference>
<name>A0A9P3UTX6_LYOSH</name>
<gene>
    <name evidence="2" type="ORF">LshimejAT787_1901010</name>
</gene>
<comment type="caution">
    <text evidence="2">The sequence shown here is derived from an EMBL/GenBank/DDBJ whole genome shotgun (WGS) entry which is preliminary data.</text>
</comment>
<keyword evidence="3" id="KW-1185">Reference proteome</keyword>
<evidence type="ECO:0000313" key="3">
    <source>
        <dbReference type="Proteomes" id="UP001063166"/>
    </source>
</evidence>
<accession>A0A9P3UTX6</accession>
<dbReference type="EMBL" id="BRPK01000019">
    <property type="protein sequence ID" value="GLB45023.1"/>
    <property type="molecule type" value="Genomic_DNA"/>
</dbReference>
<dbReference type="Proteomes" id="UP001063166">
    <property type="component" value="Unassembled WGS sequence"/>
</dbReference>
<keyword evidence="1" id="KW-0732">Signal</keyword>
<proteinExistence type="predicted"/>
<evidence type="ECO:0008006" key="4">
    <source>
        <dbReference type="Google" id="ProtNLM"/>
    </source>
</evidence>
<sequence length="202" mass="21288">MIASKVVALVAFAVSVHAASVGGFNTTSADFVPFLAMGQVAAVELFGSRNTQTRLIAQDLNGAIAQYGIVNGPFTTGQTQFGSILVPATEDILHGTPIAFTAIGNADQGFHVYFLSSSNRLREYKWTATVGGRYGSGTQCPECIDNMGYTVATGSNQWLYALENPTTNVLRVGFVSPGIPGTIVEAVKVNDASPWQLAPLPN</sequence>
<reference evidence="2" key="1">
    <citation type="submission" date="2022-07" db="EMBL/GenBank/DDBJ databases">
        <title>The genome of Lyophyllum shimeji provides insight into the initial evolution of ectomycorrhizal fungal genome.</title>
        <authorList>
            <person name="Kobayashi Y."/>
            <person name="Shibata T."/>
            <person name="Hirakawa H."/>
            <person name="Shigenobu S."/>
            <person name="Nishiyama T."/>
            <person name="Yamada A."/>
            <person name="Hasebe M."/>
            <person name="Kawaguchi M."/>
        </authorList>
    </citation>
    <scope>NUCLEOTIDE SEQUENCE</scope>
    <source>
        <strain evidence="2">AT787</strain>
    </source>
</reference>
<dbReference type="SUPFAM" id="SSF89372">
    <property type="entry name" value="Fucose-specific lectin"/>
    <property type="match status" value="1"/>
</dbReference>